<dbReference type="EMBL" id="OBEL01000002">
    <property type="protein sequence ID" value="SNZ19180.1"/>
    <property type="molecule type" value="Genomic_DNA"/>
</dbReference>
<dbReference type="Proteomes" id="UP000219439">
    <property type="component" value="Unassembled WGS sequence"/>
</dbReference>
<keyword evidence="2" id="KW-1185">Reference proteome</keyword>
<dbReference type="OrthoDB" id="4929513at2"/>
<sequence length="291" mass="33243">MRNFARRIVRSLYNRLFATPEQLNLPKSMPLDQWPLFARDAYEKLMAQSRPAVGLVPDYDREVPDEAVSSIAGRPSLPEGFDWPEDEDGKPLLFLMQVNYTQHPSLENHPKSGLLVAFMEEYYESARLFYFEDPSILVRRDPPDHIYPDNPFSVNLHRQGAPLDGHLFESQIDWGAAEVDQIVESWWPAEDEDMLPDDEAAIISKMDNELRARLEIDPPYDFYIGGHPVFRQGDPRKFDRGKLLESEVVLQMGSDIRAVNFGDSGTAVFFATPQDLRSMNVSDIGFDCSSL</sequence>
<dbReference type="InterPro" id="IPR035948">
    <property type="entry name" value="YwqG-like_sf"/>
</dbReference>
<proteinExistence type="predicted"/>
<organism evidence="1 2">
    <name type="scientific">Cohaesibacter gelatinilyticus</name>
    <dbReference type="NCBI Taxonomy" id="372072"/>
    <lineage>
        <taxon>Bacteria</taxon>
        <taxon>Pseudomonadati</taxon>
        <taxon>Pseudomonadota</taxon>
        <taxon>Alphaproteobacteria</taxon>
        <taxon>Hyphomicrobiales</taxon>
        <taxon>Cohaesibacteraceae</taxon>
    </lineage>
</organism>
<dbReference type="Pfam" id="PF09234">
    <property type="entry name" value="DUF1963"/>
    <property type="match status" value="1"/>
</dbReference>
<accession>A0A285PBP3</accession>
<dbReference type="AlphaFoldDB" id="A0A285PBP3"/>
<dbReference type="RefSeq" id="WP_141401225.1">
    <property type="nucleotide sequence ID" value="NZ_OBEL01000002.1"/>
</dbReference>
<name>A0A285PBP3_9HYPH</name>
<reference evidence="1 2" key="1">
    <citation type="submission" date="2017-09" db="EMBL/GenBank/DDBJ databases">
        <authorList>
            <person name="Ehlers B."/>
            <person name="Leendertz F.H."/>
        </authorList>
    </citation>
    <scope>NUCLEOTIDE SEQUENCE [LARGE SCALE GENOMIC DNA]</scope>
    <source>
        <strain evidence="1 2">DSM 18289</strain>
    </source>
</reference>
<dbReference type="PANTHER" id="PTHR36436:SF6">
    <property type="entry name" value="SLL5081 PROTEIN"/>
    <property type="match status" value="1"/>
</dbReference>
<dbReference type="InterPro" id="IPR015315">
    <property type="entry name" value="DUF1963"/>
</dbReference>
<dbReference type="SUPFAM" id="SSF103032">
    <property type="entry name" value="Hypothetical protein YwqG"/>
    <property type="match status" value="1"/>
</dbReference>
<dbReference type="PANTHER" id="PTHR36436">
    <property type="entry name" value="SLL5081 PROTEIN"/>
    <property type="match status" value="1"/>
</dbReference>
<dbReference type="Gene3D" id="2.30.320.10">
    <property type="entry name" value="YwqG-like"/>
    <property type="match status" value="1"/>
</dbReference>
<evidence type="ECO:0000313" key="1">
    <source>
        <dbReference type="EMBL" id="SNZ19180.1"/>
    </source>
</evidence>
<gene>
    <name evidence="1" type="ORF">SAMN06265368_2260</name>
</gene>
<evidence type="ECO:0000313" key="2">
    <source>
        <dbReference type="Proteomes" id="UP000219439"/>
    </source>
</evidence>
<protein>
    <submittedName>
        <fullName evidence="1">Uncharacterized protein YwqG</fullName>
    </submittedName>
</protein>